<evidence type="ECO:0000313" key="1">
    <source>
        <dbReference type="EMBL" id="MPN03799.1"/>
    </source>
</evidence>
<dbReference type="AlphaFoldDB" id="A0A645ERK5"/>
<gene>
    <name evidence="1" type="ORF">SDC9_151033</name>
</gene>
<sequence>MKIHRFFPTTALLALAVVALLTGCRSTSTETEAKKAEALTSDDRQAAERFAREKGEIMLKAMQGGDYDAFVSPLSAAAREKYGKEYFDQLHGQLGKVVAVEYVTSLSSPLFNNYIWKVRCERTGVGEEDKGKTIAFDLLFILSVGKLDAAYTVFGFRFF</sequence>
<reference evidence="1" key="1">
    <citation type="submission" date="2019-08" db="EMBL/GenBank/DDBJ databases">
        <authorList>
            <person name="Kucharzyk K."/>
            <person name="Murdoch R.W."/>
            <person name="Higgins S."/>
            <person name="Loffler F."/>
        </authorList>
    </citation>
    <scope>NUCLEOTIDE SEQUENCE</scope>
</reference>
<name>A0A645ERK5_9ZZZZ</name>
<accession>A0A645ERK5</accession>
<evidence type="ECO:0008006" key="2">
    <source>
        <dbReference type="Google" id="ProtNLM"/>
    </source>
</evidence>
<proteinExistence type="predicted"/>
<dbReference type="PROSITE" id="PS51257">
    <property type="entry name" value="PROKAR_LIPOPROTEIN"/>
    <property type="match status" value="1"/>
</dbReference>
<dbReference type="EMBL" id="VSSQ01049718">
    <property type="protein sequence ID" value="MPN03799.1"/>
    <property type="molecule type" value="Genomic_DNA"/>
</dbReference>
<comment type="caution">
    <text evidence="1">The sequence shown here is derived from an EMBL/GenBank/DDBJ whole genome shotgun (WGS) entry which is preliminary data.</text>
</comment>
<protein>
    <recommendedName>
        <fullName evidence="2">DUF3887 domain-containing protein</fullName>
    </recommendedName>
</protein>
<organism evidence="1">
    <name type="scientific">bioreactor metagenome</name>
    <dbReference type="NCBI Taxonomy" id="1076179"/>
    <lineage>
        <taxon>unclassified sequences</taxon>
        <taxon>metagenomes</taxon>
        <taxon>ecological metagenomes</taxon>
    </lineage>
</organism>